<feature type="domain" description="Radical SAM core" evidence="6">
    <location>
        <begin position="100"/>
        <end position="311"/>
    </location>
</feature>
<dbReference type="RefSeq" id="WP_116885387.1">
    <property type="nucleotide sequence ID" value="NZ_CALXNT010000108.1"/>
</dbReference>
<dbReference type="PANTHER" id="PTHR11228">
    <property type="entry name" value="RADICAL SAM DOMAIN PROTEIN"/>
    <property type="match status" value="1"/>
</dbReference>
<organism evidence="8 9">
    <name type="scientific">Victivallis vadensis</name>
    <dbReference type="NCBI Taxonomy" id="172901"/>
    <lineage>
        <taxon>Bacteria</taxon>
        <taxon>Pseudomonadati</taxon>
        <taxon>Lentisphaerota</taxon>
        <taxon>Lentisphaeria</taxon>
        <taxon>Victivallales</taxon>
        <taxon>Victivallaceae</taxon>
        <taxon>Victivallis</taxon>
    </lineage>
</organism>
<accession>A0A2U1ALA8</accession>
<dbReference type="InterPro" id="IPR050377">
    <property type="entry name" value="Radical_SAM_PqqE_MftC-like"/>
</dbReference>
<dbReference type="EMBL" id="JABAEW010000061">
    <property type="protein sequence ID" value="NMD88840.1"/>
    <property type="molecule type" value="Genomic_DNA"/>
</dbReference>
<dbReference type="SUPFAM" id="SSF102114">
    <property type="entry name" value="Radical SAM enzymes"/>
    <property type="match status" value="1"/>
</dbReference>
<dbReference type="Pfam" id="PF04055">
    <property type="entry name" value="Radical_SAM"/>
    <property type="match status" value="1"/>
</dbReference>
<evidence type="ECO:0000313" key="10">
    <source>
        <dbReference type="Proteomes" id="UP000576225"/>
    </source>
</evidence>
<dbReference type="SFLD" id="SFLDG01067">
    <property type="entry name" value="SPASM/twitch_domain_containing"/>
    <property type="match status" value="1"/>
</dbReference>
<evidence type="ECO:0000313" key="7">
    <source>
        <dbReference type="EMBL" id="NMD88840.1"/>
    </source>
</evidence>
<dbReference type="InterPro" id="IPR007197">
    <property type="entry name" value="rSAM"/>
</dbReference>
<dbReference type="InterPro" id="IPR058240">
    <property type="entry name" value="rSAM_sf"/>
</dbReference>
<dbReference type="Pfam" id="PF13186">
    <property type="entry name" value="SPASM"/>
    <property type="match status" value="1"/>
</dbReference>
<dbReference type="GO" id="GO:0006783">
    <property type="term" value="P:heme biosynthetic process"/>
    <property type="evidence" value="ECO:0007669"/>
    <property type="project" value="TreeGrafter"/>
</dbReference>
<keyword evidence="4" id="KW-0408">Iron</keyword>
<gene>
    <name evidence="8" type="ORF">C8D82_13231</name>
    <name evidence="7" type="ORF">HF882_19830</name>
</gene>
<dbReference type="GO" id="GO:0051536">
    <property type="term" value="F:iron-sulfur cluster binding"/>
    <property type="evidence" value="ECO:0007669"/>
    <property type="project" value="UniProtKB-KW"/>
</dbReference>
<sequence>MRPMQWINLLRLAADPKVTRVPVRVLAALRRAGKRRLPEKVDREVAAGIPGLRTLRYAARWLDGENLTRHNRRWVLNSFLPPFPSRAYERMFEAMLSGRRLSPVSAFLAVTAECRFNCVHCSAKGRPTARLPTGFWKSVISQLLELDVGIIGFTGGEPMMRDDLAELVKFAADGGAATILFTSGSELTEAKAAELKAAGLWALGLSLDHVDPAEFNQFRGHPDAFNLVTRAAKLAVRHKFYTMTCCVASPELVKERMYEKIHALSAGLGVQELRIVEPMPCGRMRGADSGAFLTDAEIELLRDFHCTMNRRGARPKVCAFNRIESPELFGCGGGTQHLYVDSAGEVCPCDFTPLSFGNLRREALSTVWRRMNDALGEPRRDCFIRRHAGAINAKVQQTGEYPLSPQHSCELCREAGFGTLPDYFRMVTGQTTTLSK</sequence>
<proteinExistence type="predicted"/>
<dbReference type="Gene3D" id="3.20.20.70">
    <property type="entry name" value="Aldolase class I"/>
    <property type="match status" value="1"/>
</dbReference>
<dbReference type="PANTHER" id="PTHR11228:SF7">
    <property type="entry name" value="PQQA PEPTIDE CYCLASE"/>
    <property type="match status" value="1"/>
</dbReference>
<evidence type="ECO:0000256" key="1">
    <source>
        <dbReference type="ARBA" id="ARBA00001966"/>
    </source>
</evidence>
<evidence type="ECO:0000313" key="8">
    <source>
        <dbReference type="EMBL" id="PVY37193.1"/>
    </source>
</evidence>
<comment type="caution">
    <text evidence="8">The sequence shown here is derived from an EMBL/GenBank/DDBJ whole genome shotgun (WGS) entry which is preliminary data.</text>
</comment>
<evidence type="ECO:0000256" key="3">
    <source>
        <dbReference type="ARBA" id="ARBA00022723"/>
    </source>
</evidence>
<dbReference type="GeneID" id="78296667"/>
<evidence type="ECO:0000256" key="2">
    <source>
        <dbReference type="ARBA" id="ARBA00022691"/>
    </source>
</evidence>
<dbReference type="SFLD" id="SFLDS00029">
    <property type="entry name" value="Radical_SAM"/>
    <property type="match status" value="1"/>
</dbReference>
<evidence type="ECO:0000256" key="4">
    <source>
        <dbReference type="ARBA" id="ARBA00023004"/>
    </source>
</evidence>
<dbReference type="Proteomes" id="UP000245959">
    <property type="component" value="Unassembled WGS sequence"/>
</dbReference>
<dbReference type="AlphaFoldDB" id="A0A2U1ALA8"/>
<dbReference type="GO" id="GO:0046872">
    <property type="term" value="F:metal ion binding"/>
    <property type="evidence" value="ECO:0007669"/>
    <property type="project" value="UniProtKB-KW"/>
</dbReference>
<dbReference type="InterPro" id="IPR023885">
    <property type="entry name" value="4Fe4S-binding_SPASM_dom"/>
</dbReference>
<comment type="cofactor">
    <cofactor evidence="1">
        <name>[4Fe-4S] cluster</name>
        <dbReference type="ChEBI" id="CHEBI:49883"/>
    </cofactor>
</comment>
<reference evidence="7 10" key="2">
    <citation type="submission" date="2020-04" db="EMBL/GenBank/DDBJ databases">
        <authorList>
            <person name="Hitch T.C.A."/>
            <person name="Wylensek D."/>
            <person name="Clavel T."/>
        </authorList>
    </citation>
    <scope>NUCLEOTIDE SEQUENCE [LARGE SCALE GENOMIC DNA]</scope>
    <source>
        <strain evidence="7 10">COR2-253-APC-1A</strain>
    </source>
</reference>
<dbReference type="GO" id="GO:0003824">
    <property type="term" value="F:catalytic activity"/>
    <property type="evidence" value="ECO:0007669"/>
    <property type="project" value="InterPro"/>
</dbReference>
<evidence type="ECO:0000313" key="9">
    <source>
        <dbReference type="Proteomes" id="UP000245959"/>
    </source>
</evidence>
<dbReference type="InterPro" id="IPR013785">
    <property type="entry name" value="Aldolase_TIM"/>
</dbReference>
<keyword evidence="5" id="KW-0411">Iron-sulfur</keyword>
<dbReference type="EMBL" id="QEKH01000032">
    <property type="protein sequence ID" value="PVY37193.1"/>
    <property type="molecule type" value="Genomic_DNA"/>
</dbReference>
<evidence type="ECO:0000259" key="6">
    <source>
        <dbReference type="PROSITE" id="PS51918"/>
    </source>
</evidence>
<dbReference type="SFLD" id="SFLDG01386">
    <property type="entry name" value="main_SPASM_domain-containing"/>
    <property type="match status" value="1"/>
</dbReference>
<protein>
    <submittedName>
        <fullName evidence="8">MoaA/NifB/PqqE/SkfB family radical SAM enzyme</fullName>
    </submittedName>
    <submittedName>
        <fullName evidence="7">Radical SAM protein</fullName>
    </submittedName>
</protein>
<keyword evidence="9" id="KW-1185">Reference proteome</keyword>
<dbReference type="PROSITE" id="PS51918">
    <property type="entry name" value="RADICAL_SAM"/>
    <property type="match status" value="1"/>
</dbReference>
<reference evidence="8 9" key="1">
    <citation type="submission" date="2018-04" db="EMBL/GenBank/DDBJ databases">
        <title>Genomic Encyclopedia of Type Strains, Phase IV (KMG-IV): sequencing the most valuable type-strain genomes for metagenomic binning, comparative biology and taxonomic classification.</title>
        <authorList>
            <person name="Goeker M."/>
        </authorList>
    </citation>
    <scope>NUCLEOTIDE SEQUENCE [LARGE SCALE GENOMIC DNA]</scope>
    <source>
        <strain evidence="8 9">DSM 14823</strain>
    </source>
</reference>
<keyword evidence="3" id="KW-0479">Metal-binding</keyword>
<keyword evidence="2" id="KW-0949">S-adenosyl-L-methionine</keyword>
<dbReference type="CDD" id="cd01335">
    <property type="entry name" value="Radical_SAM"/>
    <property type="match status" value="1"/>
</dbReference>
<name>A0A2U1ALA8_9BACT</name>
<evidence type="ECO:0000256" key="5">
    <source>
        <dbReference type="ARBA" id="ARBA00023014"/>
    </source>
</evidence>
<dbReference type="Proteomes" id="UP000576225">
    <property type="component" value="Unassembled WGS sequence"/>
</dbReference>